<evidence type="ECO:0000313" key="1">
    <source>
        <dbReference type="EMBL" id="DAF99694.1"/>
    </source>
</evidence>
<dbReference type="EMBL" id="BK016170">
    <property type="protein sequence ID" value="DAF99694.1"/>
    <property type="molecule type" value="Genomic_DNA"/>
</dbReference>
<protein>
    <submittedName>
        <fullName evidence="1">Uncharacterized protein</fullName>
    </submittedName>
</protein>
<sequence>MAGDFKLADLVRPCRRWKAARTPEVTYQSQQLCWDCANVYGGCEWSARFEPVPGWDAIATTRTVSGKFVEKSFSVRACPKFRRG</sequence>
<name>A0A8S5UZC3_9CAUD</name>
<organism evidence="1">
    <name type="scientific">Siphoviridae sp. ctu1o13</name>
    <dbReference type="NCBI Taxonomy" id="2825711"/>
    <lineage>
        <taxon>Viruses</taxon>
        <taxon>Duplodnaviria</taxon>
        <taxon>Heunggongvirae</taxon>
        <taxon>Uroviricota</taxon>
        <taxon>Caudoviricetes</taxon>
    </lineage>
</organism>
<accession>A0A8S5UZC3</accession>
<reference evidence="1" key="1">
    <citation type="journal article" date="2021" name="Proc. Natl. Acad. Sci. U.S.A.">
        <title>A Catalog of Tens of Thousands of Viruses from Human Metagenomes Reveals Hidden Associations with Chronic Diseases.</title>
        <authorList>
            <person name="Tisza M.J."/>
            <person name="Buck C.B."/>
        </authorList>
    </citation>
    <scope>NUCLEOTIDE SEQUENCE</scope>
    <source>
        <strain evidence="1">Ctu1o13</strain>
    </source>
</reference>
<proteinExistence type="predicted"/>